<comment type="caution">
    <text evidence="1">The sequence shown here is derived from an EMBL/GenBank/DDBJ whole genome shotgun (WGS) entry which is preliminary data.</text>
</comment>
<reference evidence="1" key="1">
    <citation type="submission" date="2021-02" db="EMBL/GenBank/DDBJ databases">
        <authorList>
            <consortium name="DOE Joint Genome Institute"/>
            <person name="Ahrendt S."/>
            <person name="Looney B.P."/>
            <person name="Miyauchi S."/>
            <person name="Morin E."/>
            <person name="Drula E."/>
            <person name="Courty P.E."/>
            <person name="Chicoki N."/>
            <person name="Fauchery L."/>
            <person name="Kohler A."/>
            <person name="Kuo A."/>
            <person name="Labutti K."/>
            <person name="Pangilinan J."/>
            <person name="Lipzen A."/>
            <person name="Riley R."/>
            <person name="Andreopoulos W."/>
            <person name="He G."/>
            <person name="Johnson J."/>
            <person name="Barry K.W."/>
            <person name="Grigoriev I.V."/>
            <person name="Nagy L."/>
            <person name="Hibbett D."/>
            <person name="Henrissat B."/>
            <person name="Matheny P.B."/>
            <person name="Labbe J."/>
            <person name="Martin F."/>
        </authorList>
    </citation>
    <scope>NUCLEOTIDE SEQUENCE</scope>
    <source>
        <strain evidence="1">FP105234-sp</strain>
    </source>
</reference>
<reference evidence="1" key="2">
    <citation type="journal article" date="2022" name="New Phytol.">
        <title>Evolutionary transition to the ectomycorrhizal habit in the genomes of a hyperdiverse lineage of mushroom-forming fungi.</title>
        <authorList>
            <person name="Looney B."/>
            <person name="Miyauchi S."/>
            <person name="Morin E."/>
            <person name="Drula E."/>
            <person name="Courty P.E."/>
            <person name="Kohler A."/>
            <person name="Kuo A."/>
            <person name="LaButti K."/>
            <person name="Pangilinan J."/>
            <person name="Lipzen A."/>
            <person name="Riley R."/>
            <person name="Andreopoulos W."/>
            <person name="He G."/>
            <person name="Johnson J."/>
            <person name="Nolan M."/>
            <person name="Tritt A."/>
            <person name="Barry K.W."/>
            <person name="Grigoriev I.V."/>
            <person name="Nagy L.G."/>
            <person name="Hibbett D."/>
            <person name="Henrissat B."/>
            <person name="Matheny P.B."/>
            <person name="Labbe J."/>
            <person name="Martin F.M."/>
        </authorList>
    </citation>
    <scope>NUCLEOTIDE SEQUENCE</scope>
    <source>
        <strain evidence="1">FP105234-sp</strain>
    </source>
</reference>
<evidence type="ECO:0000313" key="1">
    <source>
        <dbReference type="EMBL" id="KAI0038213.1"/>
    </source>
</evidence>
<gene>
    <name evidence="1" type="ORF">FA95DRAFT_1567869</name>
</gene>
<dbReference type="EMBL" id="MU276561">
    <property type="protein sequence ID" value="KAI0038213.1"/>
    <property type="molecule type" value="Genomic_DNA"/>
</dbReference>
<sequence length="172" mass="19409">MIGREALGPGRIHSPRQPAASNEFATLAPRTTSSIARLWLVVPMASTPTRLASRSHKHLVVAVVKSRMSILRDVFRDPQDILAVKSYIRPPNSSVSCFAMRAPRRTLHRDISSAPPLDHRRSEMCRADCEHDCNRGCPRYWHAPIAMREPPLRSASRESWLLLEFSHVRLSG</sequence>
<organism evidence="1 2">
    <name type="scientific">Auriscalpium vulgare</name>
    <dbReference type="NCBI Taxonomy" id="40419"/>
    <lineage>
        <taxon>Eukaryota</taxon>
        <taxon>Fungi</taxon>
        <taxon>Dikarya</taxon>
        <taxon>Basidiomycota</taxon>
        <taxon>Agaricomycotina</taxon>
        <taxon>Agaricomycetes</taxon>
        <taxon>Russulales</taxon>
        <taxon>Auriscalpiaceae</taxon>
        <taxon>Auriscalpium</taxon>
    </lineage>
</organism>
<dbReference type="Proteomes" id="UP000814033">
    <property type="component" value="Unassembled WGS sequence"/>
</dbReference>
<keyword evidence="2" id="KW-1185">Reference proteome</keyword>
<name>A0ACB8R334_9AGAM</name>
<evidence type="ECO:0000313" key="2">
    <source>
        <dbReference type="Proteomes" id="UP000814033"/>
    </source>
</evidence>
<accession>A0ACB8R334</accession>
<proteinExistence type="predicted"/>
<protein>
    <submittedName>
        <fullName evidence="1">Uncharacterized protein</fullName>
    </submittedName>
</protein>